<dbReference type="Proteomes" id="UP001222027">
    <property type="component" value="Unassembled WGS sequence"/>
</dbReference>
<dbReference type="AlphaFoldDB" id="A0AAV8RSL7"/>
<reference evidence="1 2" key="1">
    <citation type="submission" date="2022-12" db="EMBL/GenBank/DDBJ databases">
        <title>Chromosome-scale assembly of the Ensete ventricosum genome.</title>
        <authorList>
            <person name="Dussert Y."/>
            <person name="Stocks J."/>
            <person name="Wendawek A."/>
            <person name="Woldeyes F."/>
            <person name="Nichols R.A."/>
            <person name="Borrell J.S."/>
        </authorList>
    </citation>
    <scope>NUCLEOTIDE SEQUENCE [LARGE SCALE GENOMIC DNA]</scope>
    <source>
        <strain evidence="2">cv. Maze</strain>
        <tissue evidence="1">Seeds</tissue>
    </source>
</reference>
<evidence type="ECO:0000313" key="1">
    <source>
        <dbReference type="EMBL" id="KAJ8505140.1"/>
    </source>
</evidence>
<gene>
    <name evidence="1" type="ORF">OPV22_006026</name>
</gene>
<organism evidence="1 2">
    <name type="scientific">Ensete ventricosum</name>
    <name type="common">Abyssinian banana</name>
    <name type="synonym">Musa ensete</name>
    <dbReference type="NCBI Taxonomy" id="4639"/>
    <lineage>
        <taxon>Eukaryota</taxon>
        <taxon>Viridiplantae</taxon>
        <taxon>Streptophyta</taxon>
        <taxon>Embryophyta</taxon>
        <taxon>Tracheophyta</taxon>
        <taxon>Spermatophyta</taxon>
        <taxon>Magnoliopsida</taxon>
        <taxon>Liliopsida</taxon>
        <taxon>Zingiberales</taxon>
        <taxon>Musaceae</taxon>
        <taxon>Ensete</taxon>
    </lineage>
</organism>
<keyword evidence="2" id="KW-1185">Reference proteome</keyword>
<dbReference type="EMBL" id="JAQQAF010000002">
    <property type="protein sequence ID" value="KAJ8505140.1"/>
    <property type="molecule type" value="Genomic_DNA"/>
</dbReference>
<proteinExistence type="predicted"/>
<evidence type="ECO:0000313" key="2">
    <source>
        <dbReference type="Proteomes" id="UP001222027"/>
    </source>
</evidence>
<protein>
    <submittedName>
        <fullName evidence="1">Uncharacterized protein</fullName>
    </submittedName>
</protein>
<sequence length="81" mass="8813">MATAMILAKRDAVSSFVVDKLRLSHLRSVAAAVLSRSFASSTDVPNPSEERGVDVVRRPDTAPVQRRRQVGDLFPAFFGGK</sequence>
<comment type="caution">
    <text evidence="1">The sequence shown here is derived from an EMBL/GenBank/DDBJ whole genome shotgun (WGS) entry which is preliminary data.</text>
</comment>
<accession>A0AAV8RSL7</accession>
<name>A0AAV8RSL7_ENSVE</name>